<dbReference type="AlphaFoldDB" id="A0A923L9L7"/>
<keyword evidence="10" id="KW-1185">Reference proteome</keyword>
<dbReference type="Proteomes" id="UP000649345">
    <property type="component" value="Unassembled WGS sequence"/>
</dbReference>
<comment type="caution">
    <text evidence="9">The sequence shown here is derived from an EMBL/GenBank/DDBJ whole genome shotgun (WGS) entry which is preliminary data.</text>
</comment>
<protein>
    <submittedName>
        <fullName evidence="9">PTS sugar transporter subunit IIB</fullName>
    </submittedName>
</protein>
<evidence type="ECO:0000256" key="3">
    <source>
        <dbReference type="ARBA" id="ARBA00022490"/>
    </source>
</evidence>
<evidence type="ECO:0000259" key="8">
    <source>
        <dbReference type="PROSITE" id="PS51101"/>
    </source>
</evidence>
<name>A0A923L9L7_9FIRM</name>
<dbReference type="Pfam" id="PF03830">
    <property type="entry name" value="PTSIIB_sorb"/>
    <property type="match status" value="1"/>
</dbReference>
<feature type="domain" description="PTS EIIB type-4" evidence="8">
    <location>
        <begin position="1"/>
        <end position="163"/>
    </location>
</feature>
<dbReference type="Gene3D" id="3.40.35.10">
    <property type="entry name" value="Phosphotransferase system, sorbose subfamily IIB component"/>
    <property type="match status" value="1"/>
</dbReference>
<evidence type="ECO:0000256" key="7">
    <source>
        <dbReference type="ARBA" id="ARBA00022777"/>
    </source>
</evidence>
<evidence type="ECO:0000313" key="9">
    <source>
        <dbReference type="EMBL" id="MBC5658214.1"/>
    </source>
</evidence>
<dbReference type="GO" id="GO:0008982">
    <property type="term" value="F:protein-N(PI)-phosphohistidine-sugar phosphotransferase activity"/>
    <property type="evidence" value="ECO:0007669"/>
    <property type="project" value="InterPro"/>
</dbReference>
<dbReference type="GO" id="GO:0016301">
    <property type="term" value="F:kinase activity"/>
    <property type="evidence" value="ECO:0007669"/>
    <property type="project" value="UniProtKB-KW"/>
</dbReference>
<keyword evidence="7" id="KW-0418">Kinase</keyword>
<dbReference type="InterPro" id="IPR036667">
    <property type="entry name" value="PTS_IIB_sorbose-sp_sf"/>
</dbReference>
<dbReference type="RefSeq" id="WP_186872956.1">
    <property type="nucleotide sequence ID" value="NZ_JACOOR010000001.1"/>
</dbReference>
<sequence>MNNIVLARVDNRLVHGQIVVYWSKEVMPDRLAIIDAGIAKDADMKMIYKLAAPKNYKMSILPPQKFIDNLNAGKYGTEKILVLFKSIEGAAEAIRQGLKVDSLQLGNCPRTDKTYALCDYIFVTDRDFELLKEMHDAGQKIYIQGTPSDRKLEFEGVMDKRKR</sequence>
<keyword evidence="5" id="KW-0808">Transferase</keyword>
<evidence type="ECO:0000313" key="10">
    <source>
        <dbReference type="Proteomes" id="UP000649345"/>
    </source>
</evidence>
<proteinExistence type="predicted"/>
<keyword evidence="2" id="KW-0813">Transport</keyword>
<dbReference type="GO" id="GO:0009401">
    <property type="term" value="P:phosphoenolpyruvate-dependent sugar phosphotransferase system"/>
    <property type="evidence" value="ECO:0007669"/>
    <property type="project" value="UniProtKB-KW"/>
</dbReference>
<dbReference type="PROSITE" id="PS51101">
    <property type="entry name" value="PTS_EIIB_TYPE_4"/>
    <property type="match status" value="1"/>
</dbReference>
<keyword evidence="3" id="KW-0963">Cytoplasm</keyword>
<reference evidence="9" key="1">
    <citation type="submission" date="2020-08" db="EMBL/GenBank/DDBJ databases">
        <title>Genome public.</title>
        <authorList>
            <person name="Liu C."/>
            <person name="Sun Q."/>
        </authorList>
    </citation>
    <scope>NUCLEOTIDE SEQUENCE</scope>
    <source>
        <strain evidence="9">NSJ-68</strain>
    </source>
</reference>
<dbReference type="InterPro" id="IPR004720">
    <property type="entry name" value="PTS_IIB_sorbose-sp"/>
</dbReference>
<evidence type="ECO:0000256" key="2">
    <source>
        <dbReference type="ARBA" id="ARBA00022448"/>
    </source>
</evidence>
<keyword evidence="6" id="KW-0598">Phosphotransferase system</keyword>
<comment type="subcellular location">
    <subcellularLocation>
        <location evidence="1">Cytoplasm</location>
    </subcellularLocation>
</comment>
<dbReference type="SUPFAM" id="SSF52728">
    <property type="entry name" value="PTS IIb component"/>
    <property type="match status" value="1"/>
</dbReference>
<organism evidence="9 10">
    <name type="scientific">Anaerosacchariphilus hominis</name>
    <dbReference type="NCBI Taxonomy" id="2763017"/>
    <lineage>
        <taxon>Bacteria</taxon>
        <taxon>Bacillati</taxon>
        <taxon>Bacillota</taxon>
        <taxon>Clostridia</taxon>
        <taxon>Lachnospirales</taxon>
        <taxon>Lachnospiraceae</taxon>
        <taxon>Anaerosacchariphilus</taxon>
    </lineage>
</organism>
<evidence type="ECO:0000256" key="5">
    <source>
        <dbReference type="ARBA" id="ARBA00022679"/>
    </source>
</evidence>
<dbReference type="EMBL" id="JACOOR010000001">
    <property type="protein sequence ID" value="MBC5658214.1"/>
    <property type="molecule type" value="Genomic_DNA"/>
</dbReference>
<gene>
    <name evidence="9" type="ORF">H8S44_00230</name>
</gene>
<evidence type="ECO:0000256" key="1">
    <source>
        <dbReference type="ARBA" id="ARBA00004496"/>
    </source>
</evidence>
<dbReference type="GO" id="GO:0005737">
    <property type="term" value="C:cytoplasm"/>
    <property type="evidence" value="ECO:0007669"/>
    <property type="project" value="UniProtKB-SubCell"/>
</dbReference>
<keyword evidence="4 9" id="KW-0762">Sugar transport</keyword>
<accession>A0A923L9L7</accession>
<evidence type="ECO:0000256" key="4">
    <source>
        <dbReference type="ARBA" id="ARBA00022597"/>
    </source>
</evidence>
<evidence type="ECO:0000256" key="6">
    <source>
        <dbReference type="ARBA" id="ARBA00022683"/>
    </source>
</evidence>